<feature type="region of interest" description="Disordered" evidence="3">
    <location>
        <begin position="213"/>
        <end position="315"/>
    </location>
</feature>
<feature type="compositionally biased region" description="Basic and acidic residues" evidence="3">
    <location>
        <begin position="138"/>
        <end position="151"/>
    </location>
</feature>
<evidence type="ECO:0000259" key="4">
    <source>
        <dbReference type="Pfam" id="PF09598"/>
    </source>
</evidence>
<reference evidence="5" key="1">
    <citation type="journal article" date="2023" name="Mol. Phylogenet. Evol.">
        <title>Genome-scale phylogeny and comparative genomics of the fungal order Sordariales.</title>
        <authorList>
            <person name="Hensen N."/>
            <person name="Bonometti L."/>
            <person name="Westerberg I."/>
            <person name="Brannstrom I.O."/>
            <person name="Guillou S."/>
            <person name="Cros-Aarteil S."/>
            <person name="Calhoun S."/>
            <person name="Haridas S."/>
            <person name="Kuo A."/>
            <person name="Mondo S."/>
            <person name="Pangilinan J."/>
            <person name="Riley R."/>
            <person name="LaButti K."/>
            <person name="Andreopoulos B."/>
            <person name="Lipzen A."/>
            <person name="Chen C."/>
            <person name="Yan M."/>
            <person name="Daum C."/>
            <person name="Ng V."/>
            <person name="Clum A."/>
            <person name="Steindorff A."/>
            <person name="Ohm R.A."/>
            <person name="Martin F."/>
            <person name="Silar P."/>
            <person name="Natvig D.O."/>
            <person name="Lalanne C."/>
            <person name="Gautier V."/>
            <person name="Ament-Velasquez S.L."/>
            <person name="Kruys A."/>
            <person name="Hutchinson M.I."/>
            <person name="Powell A.J."/>
            <person name="Barry K."/>
            <person name="Miller A.N."/>
            <person name="Grigoriev I.V."/>
            <person name="Debuchy R."/>
            <person name="Gladieux P."/>
            <person name="Hiltunen Thoren M."/>
            <person name="Johannesson H."/>
        </authorList>
    </citation>
    <scope>NUCLEOTIDE SEQUENCE</scope>
    <source>
        <strain evidence="5">PSN309</strain>
    </source>
</reference>
<dbReference type="GO" id="GO:0005634">
    <property type="term" value="C:nucleus"/>
    <property type="evidence" value="ECO:0007669"/>
    <property type="project" value="TreeGrafter"/>
</dbReference>
<accession>A0AAN6WV25</accession>
<keyword evidence="6" id="KW-1185">Reference proteome</keyword>
<feature type="compositionally biased region" description="Basic and acidic residues" evidence="3">
    <location>
        <begin position="256"/>
        <end position="275"/>
    </location>
</feature>
<feature type="compositionally biased region" description="Low complexity" evidence="3">
    <location>
        <begin position="152"/>
        <end position="162"/>
    </location>
</feature>
<dbReference type="GO" id="GO:0005737">
    <property type="term" value="C:cytoplasm"/>
    <property type="evidence" value="ECO:0007669"/>
    <property type="project" value="UniProtKB-SubCell"/>
</dbReference>
<dbReference type="Proteomes" id="UP001302126">
    <property type="component" value="Unassembled WGS sequence"/>
</dbReference>
<comment type="caution">
    <text evidence="5">The sequence shown here is derived from an EMBL/GenBank/DDBJ whole genome shotgun (WGS) entry which is preliminary data.</text>
</comment>
<sequence length="315" mass="32891">MSVASKNLFAILGNDEEPEIPAPVKTVDKTSTHTAKRNTDGVAPAKGPAPTGGRRGGAVSGNEAAFRDRNAGRETNRGKSTDEVRGGRRGGRGGRGKGEGDRHPHKAAPHGGSEKTAEQAWGANKGESELADTEAAQDDAKKELTEAEKEAAAAAEAEAALQAEEDKKQSYDQYFAANPVKEELIAKPKRTVDASAFQGAKALNKGELEDLFPSKNVKKERTREKKQKQVVELENRFIEPERPSGGRGGRGGPRGGRPEGARGGRGEGAPRRGGDGPRGGRGGPRGGAPRGGAAPRKENAPINTSDESAFPSLGA</sequence>
<evidence type="ECO:0000256" key="2">
    <source>
        <dbReference type="ARBA" id="ARBA00022490"/>
    </source>
</evidence>
<feature type="domain" description="STM1-like N-terminal" evidence="4">
    <location>
        <begin position="3"/>
        <end position="57"/>
    </location>
</feature>
<feature type="compositionally biased region" description="Basic and acidic residues" evidence="3">
    <location>
        <begin position="217"/>
        <end position="244"/>
    </location>
</feature>
<dbReference type="InterPro" id="IPR019084">
    <property type="entry name" value="STM1-like_N"/>
</dbReference>
<dbReference type="EMBL" id="MU864385">
    <property type="protein sequence ID" value="KAK4188669.1"/>
    <property type="molecule type" value="Genomic_DNA"/>
</dbReference>
<feature type="compositionally biased region" description="Basic and acidic residues" evidence="3">
    <location>
        <begin position="65"/>
        <end position="86"/>
    </location>
</feature>
<dbReference type="AlphaFoldDB" id="A0AAN6WV25"/>
<dbReference type="Gene3D" id="6.10.140.1040">
    <property type="match status" value="1"/>
</dbReference>
<dbReference type="Pfam" id="PF09598">
    <property type="entry name" value="Stm1_N"/>
    <property type="match status" value="1"/>
</dbReference>
<comment type="subcellular location">
    <subcellularLocation>
        <location evidence="1">Cytoplasm</location>
    </subcellularLocation>
</comment>
<evidence type="ECO:0000313" key="6">
    <source>
        <dbReference type="Proteomes" id="UP001302126"/>
    </source>
</evidence>
<proteinExistence type="predicted"/>
<keyword evidence="2" id="KW-0963">Cytoplasm</keyword>
<name>A0AAN6WV25_9PEZI</name>
<evidence type="ECO:0000256" key="1">
    <source>
        <dbReference type="ARBA" id="ARBA00004496"/>
    </source>
</evidence>
<dbReference type="InterPro" id="IPR039764">
    <property type="entry name" value="HABP4/SERBP1-like"/>
</dbReference>
<dbReference type="PANTHER" id="PTHR12299">
    <property type="entry name" value="HYALURONIC ACID-BINDING PROTEIN 4"/>
    <property type="match status" value="1"/>
</dbReference>
<feature type="compositionally biased region" description="Gly residues" evidence="3">
    <location>
        <begin position="276"/>
        <end position="290"/>
    </location>
</feature>
<feature type="compositionally biased region" description="Low complexity" evidence="3">
    <location>
        <begin position="41"/>
        <end position="52"/>
    </location>
</feature>
<gene>
    <name evidence="5" type="ORF">QBC35DRAFT_495649</name>
</gene>
<feature type="region of interest" description="Disordered" evidence="3">
    <location>
        <begin position="1"/>
        <end position="167"/>
    </location>
</feature>
<evidence type="ECO:0000313" key="5">
    <source>
        <dbReference type="EMBL" id="KAK4188669.1"/>
    </source>
</evidence>
<dbReference type="PANTHER" id="PTHR12299:SF17">
    <property type="entry name" value="AT19571P-RELATED"/>
    <property type="match status" value="1"/>
</dbReference>
<evidence type="ECO:0000256" key="3">
    <source>
        <dbReference type="SAM" id="MobiDB-lite"/>
    </source>
</evidence>
<organism evidence="5 6">
    <name type="scientific">Podospora australis</name>
    <dbReference type="NCBI Taxonomy" id="1536484"/>
    <lineage>
        <taxon>Eukaryota</taxon>
        <taxon>Fungi</taxon>
        <taxon>Dikarya</taxon>
        <taxon>Ascomycota</taxon>
        <taxon>Pezizomycotina</taxon>
        <taxon>Sordariomycetes</taxon>
        <taxon>Sordariomycetidae</taxon>
        <taxon>Sordariales</taxon>
        <taxon>Podosporaceae</taxon>
        <taxon>Podospora</taxon>
    </lineage>
</organism>
<reference evidence="5" key="2">
    <citation type="submission" date="2023-05" db="EMBL/GenBank/DDBJ databases">
        <authorList>
            <consortium name="Lawrence Berkeley National Laboratory"/>
            <person name="Steindorff A."/>
            <person name="Hensen N."/>
            <person name="Bonometti L."/>
            <person name="Westerberg I."/>
            <person name="Brannstrom I.O."/>
            <person name="Guillou S."/>
            <person name="Cros-Aarteil S."/>
            <person name="Calhoun S."/>
            <person name="Haridas S."/>
            <person name="Kuo A."/>
            <person name="Mondo S."/>
            <person name="Pangilinan J."/>
            <person name="Riley R."/>
            <person name="Labutti K."/>
            <person name="Andreopoulos B."/>
            <person name="Lipzen A."/>
            <person name="Chen C."/>
            <person name="Yanf M."/>
            <person name="Daum C."/>
            <person name="Ng V."/>
            <person name="Clum A."/>
            <person name="Ohm R."/>
            <person name="Martin F."/>
            <person name="Silar P."/>
            <person name="Natvig D."/>
            <person name="Lalanne C."/>
            <person name="Gautier V."/>
            <person name="Ament-Velasquez S.L."/>
            <person name="Kruys A."/>
            <person name="Hutchinson M.I."/>
            <person name="Powell A.J."/>
            <person name="Barry K."/>
            <person name="Miller A.N."/>
            <person name="Grigoriev I.V."/>
            <person name="Debuchy R."/>
            <person name="Gladieux P."/>
            <person name="Thoren M.H."/>
            <person name="Johannesson H."/>
        </authorList>
    </citation>
    <scope>NUCLEOTIDE SEQUENCE</scope>
    <source>
        <strain evidence="5">PSN309</strain>
    </source>
</reference>
<dbReference type="GO" id="GO:0003723">
    <property type="term" value="F:RNA binding"/>
    <property type="evidence" value="ECO:0007669"/>
    <property type="project" value="InterPro"/>
</dbReference>
<feature type="compositionally biased region" description="Gly residues" evidence="3">
    <location>
        <begin position="245"/>
        <end position="255"/>
    </location>
</feature>
<protein>
    <recommendedName>
        <fullName evidence="4">STM1-like N-terminal domain-containing protein</fullName>
    </recommendedName>
</protein>